<organism evidence="10 11">
    <name type="scientific">Helobdella robusta</name>
    <name type="common">Californian leech</name>
    <dbReference type="NCBI Taxonomy" id="6412"/>
    <lineage>
        <taxon>Eukaryota</taxon>
        <taxon>Metazoa</taxon>
        <taxon>Spiralia</taxon>
        <taxon>Lophotrochozoa</taxon>
        <taxon>Annelida</taxon>
        <taxon>Clitellata</taxon>
        <taxon>Hirudinea</taxon>
        <taxon>Rhynchobdellida</taxon>
        <taxon>Glossiphoniidae</taxon>
        <taxon>Helobdella</taxon>
    </lineage>
</organism>
<proteinExistence type="inferred from homology"/>
<evidence type="ECO:0000313" key="9">
    <source>
        <dbReference type="EMBL" id="ESO06546.1"/>
    </source>
</evidence>
<comment type="similarity">
    <text evidence="6">Belongs to the WD repeat WDR6 family.</text>
</comment>
<sequence>MFTSDVLHLSVTALLSCKDLLLSDDAKEFCVFGGKFIKLLRIDLNLKSVESSKEHFMTHWVRDCRWMGMRTPSNNNNSSSNNNNNHDDVNSINNINNNDISNGSTNSNKRSDVLVVYMSNNTIATFHPCSFNTLKIFMSDESCILYSAKLLISNKWKNKMVALGGTVFNQIIIWPGVISGLDWCWSSRQLCSVSDDRSVRVWKVVVSPQAGANHAGGDDEDDEEWKLWRDASFEPTLVLFGHVARVWKALILKDHCVVSVSEDATCIVWSPQGQIVEKFTGHKVNNLPPFDTKKDDFPRILRLIDSTKLLLLSDKGLLSLYNVTTDRCVVLRQLEDYTSYSVLEINSRNVIVVGNIRGSVILLKLLSDDSVSVLCERKLYDGKVSNVTWIGARGFGIKQIHNDYAEKEKNCEVDNNSGDVGGNGDSGKEEEEEVEGNGDNDDVEDAEIGNDDDDDDDKDSKYGDDEDDRGERIFRSSRKCDAKGMSCTDYDANFVLLTSGPQGHLIVSRVTGDVERPSSSTSSFSLLPISHYSLPPSTSLQKWVTAACLVPSSSSSSSARGGMLICGDRAGSIHVYKHIDKEMNDHNGLQTAPQPPSKTYHKLFGTSGVTDVRCHGDQVFCCGRDGYVRIFKGTCPDDFQMIHIYSVHKGFTWLSRFIFRDEDVNNNMNWSKSNDDGDETDDDDCKVEQPYITGFYSNQFVVYSQVKSRFLVAYPCGGGHRMWDFVMDRRNRKLCTLAYINKRQPSMHGLETNCILKLPSSVHQAGSVDMLLTSGEDGYINQIAISNSNNINNVNVTNGTNNFTIEDVPNTLKVVTSIKGHSAGIKTMTLCLLSKRRSRRKQISYDSNNIDGNCSTNYSTNNKNNSSSSSEASNFRMTKQYTDEEEFDTNSKVLLFTAGSGSIIRAWMLHFDSNIISSDLTHSNINKYNDNELIDHKTTMISNNSSATTTSAMNATKPMKSWFQLLNEHIIDKKYKKGDKPWKNYKLNTGLEARYTSIESICASDVFDVCGATDVHDELKRHNSADYERVVDVVNERNENTDDVCSKMKQRLEDSVILVTGCSLGYVRIHLYSSTENEFTTISTSDQHKHCILKTKLFQSCCHNSPNHGTCNSSNDSTSNNVNVNNTCTALKKNFWLVSAATNGHITVWNLTETIVPHFKKSHLRQKQKVDRNGFIREKERYNSSEHISPEKFSPVASTRLHQSGINAIDVVHYAGGDKHLICTGGDDNSIALVMFNESNQSIERLSQLSFAHSAQITGIRFLDADHFVSASIDQRVVLWTTKDFQVKFSKCVFVDVSDIQELQVVPAEKAGRFKIYVCGIGLQRIFLQL</sequence>
<dbReference type="eggNOG" id="KOG0974">
    <property type="taxonomic scope" value="Eukaryota"/>
</dbReference>
<evidence type="ECO:0000256" key="5">
    <source>
        <dbReference type="ARBA" id="ARBA00022737"/>
    </source>
</evidence>
<feature type="compositionally biased region" description="Low complexity" evidence="8">
    <location>
        <begin position="854"/>
        <end position="874"/>
    </location>
</feature>
<dbReference type="GeneID" id="20198882"/>
<dbReference type="InterPro" id="IPR001680">
    <property type="entry name" value="WD40_rpt"/>
</dbReference>
<dbReference type="InterPro" id="IPR015943">
    <property type="entry name" value="WD40/YVTN_repeat-like_dom_sf"/>
</dbReference>
<keyword evidence="5" id="KW-0677">Repeat</keyword>
<comment type="subcellular location">
    <subcellularLocation>
        <location evidence="1">Cytoplasm</location>
    </subcellularLocation>
</comment>
<dbReference type="HOGENOM" id="CLU_259136_0_0_1"/>
<evidence type="ECO:0000256" key="3">
    <source>
        <dbReference type="ARBA" id="ARBA00022574"/>
    </source>
</evidence>
<dbReference type="EMBL" id="AMQM01000644">
    <property type="status" value="NOT_ANNOTATED_CDS"/>
    <property type="molecule type" value="Genomic_DNA"/>
</dbReference>
<gene>
    <name evidence="10" type="primary">20198882</name>
    <name evidence="9" type="ORF">HELRODRAFT_160729</name>
</gene>
<accession>T1EQN2</accession>
<evidence type="ECO:0000313" key="11">
    <source>
        <dbReference type="Proteomes" id="UP000015101"/>
    </source>
</evidence>
<dbReference type="SMART" id="SM00320">
    <property type="entry name" value="WD40"/>
    <property type="match status" value="8"/>
</dbReference>
<keyword evidence="11" id="KW-1185">Reference proteome</keyword>
<keyword evidence="4" id="KW-0819">tRNA processing</keyword>
<reference evidence="10" key="3">
    <citation type="submission" date="2015-06" db="UniProtKB">
        <authorList>
            <consortium name="EnsemblMetazoa"/>
        </authorList>
    </citation>
    <scope>IDENTIFICATION</scope>
</reference>
<dbReference type="KEGG" id="hro:HELRODRAFT_160729"/>
<dbReference type="CTD" id="20198882"/>
<evidence type="ECO:0000256" key="1">
    <source>
        <dbReference type="ARBA" id="ARBA00004496"/>
    </source>
</evidence>
<dbReference type="SUPFAM" id="SSF50978">
    <property type="entry name" value="WD40 repeat-like"/>
    <property type="match status" value="1"/>
</dbReference>
<dbReference type="PANTHER" id="PTHR14344">
    <property type="entry name" value="WD REPEAT PROTEIN"/>
    <property type="match status" value="1"/>
</dbReference>
<protein>
    <recommendedName>
        <fullName evidence="7">tRNA (34-2'-O)-methyltransferase regulator WDR6</fullName>
    </recommendedName>
</protein>
<evidence type="ECO:0000256" key="2">
    <source>
        <dbReference type="ARBA" id="ARBA00022490"/>
    </source>
</evidence>
<feature type="compositionally biased region" description="Acidic residues" evidence="8">
    <location>
        <begin position="428"/>
        <end position="457"/>
    </location>
</feature>
<dbReference type="InterPro" id="IPR051973">
    <property type="entry name" value="tRNA_Anticodon_Mtase-Reg"/>
</dbReference>
<feature type="compositionally biased region" description="Basic and acidic residues" evidence="8">
    <location>
        <begin position="458"/>
        <end position="470"/>
    </location>
</feature>
<evidence type="ECO:0000313" key="10">
    <source>
        <dbReference type="EnsemblMetazoa" id="HelroP160729"/>
    </source>
</evidence>
<dbReference type="PANTHER" id="PTHR14344:SF3">
    <property type="entry name" value="WD REPEAT-CONTAINING PROTEIN 6"/>
    <property type="match status" value="1"/>
</dbReference>
<dbReference type="OMA" id="ACKYINI"/>
<name>T1EQN2_HELRO</name>
<dbReference type="Proteomes" id="UP000015101">
    <property type="component" value="Unassembled WGS sequence"/>
</dbReference>
<keyword evidence="3" id="KW-0853">WD repeat</keyword>
<dbReference type="GO" id="GO:0005737">
    <property type="term" value="C:cytoplasm"/>
    <property type="evidence" value="ECO:0000318"/>
    <property type="project" value="GO_Central"/>
</dbReference>
<dbReference type="STRING" id="6412.T1EQN2"/>
<dbReference type="EnsemblMetazoa" id="HelroT160729">
    <property type="protein sequence ID" value="HelroP160729"/>
    <property type="gene ID" value="HelroG160729"/>
</dbReference>
<feature type="region of interest" description="Disordered" evidence="8">
    <location>
        <begin position="854"/>
        <end position="875"/>
    </location>
</feature>
<dbReference type="Gene3D" id="2.130.10.10">
    <property type="entry name" value="YVTN repeat-like/Quinoprotein amine dehydrogenase"/>
    <property type="match status" value="3"/>
</dbReference>
<evidence type="ECO:0000256" key="4">
    <source>
        <dbReference type="ARBA" id="ARBA00022694"/>
    </source>
</evidence>
<dbReference type="EMBL" id="KB096324">
    <property type="protein sequence ID" value="ESO06546.1"/>
    <property type="molecule type" value="Genomic_DNA"/>
</dbReference>
<dbReference type="InterPro" id="IPR036322">
    <property type="entry name" value="WD40_repeat_dom_sf"/>
</dbReference>
<dbReference type="OrthoDB" id="5594999at2759"/>
<dbReference type="InParanoid" id="T1EQN2"/>
<dbReference type="GO" id="GO:0030488">
    <property type="term" value="P:tRNA methylation"/>
    <property type="evidence" value="ECO:0000318"/>
    <property type="project" value="GO_Central"/>
</dbReference>
<keyword evidence="2" id="KW-0963">Cytoplasm</keyword>
<dbReference type="SUPFAM" id="SSF50998">
    <property type="entry name" value="Quinoprotein alcohol dehydrogenase-like"/>
    <property type="match status" value="1"/>
</dbReference>
<reference evidence="9 11" key="2">
    <citation type="journal article" date="2013" name="Nature">
        <title>Insights into bilaterian evolution from three spiralian genomes.</title>
        <authorList>
            <person name="Simakov O."/>
            <person name="Marletaz F."/>
            <person name="Cho S.J."/>
            <person name="Edsinger-Gonzales E."/>
            <person name="Havlak P."/>
            <person name="Hellsten U."/>
            <person name="Kuo D.H."/>
            <person name="Larsson T."/>
            <person name="Lv J."/>
            <person name="Arendt D."/>
            <person name="Savage R."/>
            <person name="Osoegawa K."/>
            <person name="de Jong P."/>
            <person name="Grimwood J."/>
            <person name="Chapman J.A."/>
            <person name="Shapiro H."/>
            <person name="Aerts A."/>
            <person name="Otillar R.P."/>
            <person name="Terry A.Y."/>
            <person name="Boore J.L."/>
            <person name="Grigoriev I.V."/>
            <person name="Lindberg D.R."/>
            <person name="Seaver E.C."/>
            <person name="Weisblat D.A."/>
            <person name="Putnam N.H."/>
            <person name="Rokhsar D.S."/>
        </authorList>
    </citation>
    <scope>NUCLEOTIDE SEQUENCE</scope>
</reference>
<dbReference type="RefSeq" id="XP_009015914.1">
    <property type="nucleotide sequence ID" value="XM_009017666.1"/>
</dbReference>
<evidence type="ECO:0000256" key="6">
    <source>
        <dbReference type="ARBA" id="ARBA00038255"/>
    </source>
</evidence>
<evidence type="ECO:0000256" key="7">
    <source>
        <dbReference type="ARBA" id="ARBA00040154"/>
    </source>
</evidence>
<evidence type="ECO:0000256" key="8">
    <source>
        <dbReference type="SAM" id="MobiDB-lite"/>
    </source>
</evidence>
<dbReference type="InterPro" id="IPR011047">
    <property type="entry name" value="Quinoprotein_ADH-like_sf"/>
</dbReference>
<feature type="region of interest" description="Disordered" evidence="8">
    <location>
        <begin position="409"/>
        <end position="470"/>
    </location>
</feature>
<feature type="region of interest" description="Disordered" evidence="8">
    <location>
        <begin position="71"/>
        <end position="92"/>
    </location>
</feature>
<reference evidence="11" key="1">
    <citation type="submission" date="2012-12" db="EMBL/GenBank/DDBJ databases">
        <authorList>
            <person name="Hellsten U."/>
            <person name="Grimwood J."/>
            <person name="Chapman J.A."/>
            <person name="Shapiro H."/>
            <person name="Aerts A."/>
            <person name="Otillar R.P."/>
            <person name="Terry A.Y."/>
            <person name="Boore J.L."/>
            <person name="Simakov O."/>
            <person name="Marletaz F."/>
            <person name="Cho S.-J."/>
            <person name="Edsinger-Gonzales E."/>
            <person name="Havlak P."/>
            <person name="Kuo D.-H."/>
            <person name="Larsson T."/>
            <person name="Lv J."/>
            <person name="Arendt D."/>
            <person name="Savage R."/>
            <person name="Osoegawa K."/>
            <person name="de Jong P."/>
            <person name="Lindberg D.R."/>
            <person name="Seaver E.C."/>
            <person name="Weisblat D.A."/>
            <person name="Putnam N.H."/>
            <person name="Grigoriev I.V."/>
            <person name="Rokhsar D.S."/>
        </authorList>
    </citation>
    <scope>NUCLEOTIDE SEQUENCE</scope>
</reference>
<feature type="compositionally biased region" description="Low complexity" evidence="8">
    <location>
        <begin position="73"/>
        <end position="92"/>
    </location>
</feature>